<comment type="caution">
    <text evidence="5">The sequence shown here is derived from an EMBL/GenBank/DDBJ whole genome shotgun (WGS) entry which is preliminary data.</text>
</comment>
<evidence type="ECO:0000313" key="5">
    <source>
        <dbReference type="EMBL" id="OAG43072.1"/>
    </source>
</evidence>
<sequence length="1226" mass="132874">MPWSSIPIPVLLLWVIWLRQSQGQAQSLQFSNVPESINEGAEIFISWTGGDGMTPIAVDLVQDGRVIDDVFNDDSDDDDGIVQQFEWDVDIGDNDGGYYSLRLIQGTQTVDSAPINIIDESGRSATTPLPSATTSQGGSSSTASPYITTSAGGTTGTGNPVSTYNTSTTTAGTTGTTDTTRSAGGSGAAATTATSQPGNLTDPSLLGSGGGGSGSGLSGGAIAGLVIGVLAALGLAGLAIWFLRRRKRTHTRTRQGSNSLVPSNHEKGLGDGKDATYVTPATVAGTGTGAPVGTNTATTLPSKIYERAELDGQPKPVHELPTVEEGDAPRYSELDSPEAKAAAAVSNMTREESPGPSATIADPESNRETSPCRDCGTAHHPVRLIICADGTWLTPDGAIGAPQGNATNISRLWMMAAVGEVKDSTGKTWSQQRHPIVDGIGAVDGPIERLVSGVTGKGRSGYESKIKEIYKRCCKLCPSQDEIFLFGSSRGAFVVRAVAGLLHHLGALRAHDPDFDDVFHKSLQLYHAAKTSDDLLRNSVFAHRSHHTRPSPSIKFLGLFDTVKALDDEGLNDMGLLRTTLHARHALALFERRNAYRPTRFPSTDLDDLDGSRSLQEAWFVGTHGNLCGGCEEDGLALWPLQWIVSEAEKYGFKAGFQRLEGSNVTDPSHLIFPRGVPMREIRYKNGIKSSVADLTSAMKRPGLNASLDFGIDIPGKDDRLIFKDGVLVGYLPNSPHGVFIHPSVYYLDHKNPGVVQLVNGWTFEKELRDTERLIIREHRALWNIHDEIHGAMAPDIPRVLVAGHTHAGKSALINKVVGRIATVPEHGARMGRSRIREAITGGNPPLSLHDARGFQTGTDNEVRDVESFVSECGQKPGLQDQLHCIWTNLGRIPLVHVFTMSDKLLSDVETAVFDENRNRLIDEGHQELNEIYRWGDLPDALRQNLRPLVSTRYTQRTESMAAEWRQRFPRIGSTIFDSGGTQSIRTLITASYAQLTSEIVADIHRSAQKRFVQDRHKRAIQAAVREFGRHRPNFQFFGSKDKKSQLLSKAIRAIATLYDYTEPDPVALDSIISNALKVPKPVKNDSGSLLGIFGGSFMSATIFGAALSDTAMAAGTAMSLAPVLWLAGGAHVAVTVAVRTYLVSIEMIAICLEVLLILDRAFWYDGGIIKERYIEGACMHYLRKRPEVQKAVWDEFGFPGTVPTKEAAEKALTTLLKRFKYKKQT</sequence>
<dbReference type="RefSeq" id="XP_022515024.1">
    <property type="nucleotide sequence ID" value="XM_022652668.1"/>
</dbReference>
<dbReference type="AlphaFoldDB" id="A0A177FI18"/>
<keyword evidence="2" id="KW-1133">Transmembrane helix</keyword>
<dbReference type="Gene3D" id="3.40.50.300">
    <property type="entry name" value="P-loop containing nucleotide triphosphate hydrolases"/>
    <property type="match status" value="1"/>
</dbReference>
<keyword evidence="6" id="KW-1185">Reference proteome</keyword>
<reference evidence="5 6" key="1">
    <citation type="submission" date="2016-03" db="EMBL/GenBank/DDBJ databases">
        <title>Draft genome sequence of the Fonsecaea monophora CBS 269.37.</title>
        <authorList>
            <person name="Bombassaro A."/>
            <person name="Vinicius W.A."/>
            <person name="De Hoog S."/>
            <person name="Sun J."/>
            <person name="Souza E.M."/>
            <person name="Raittz R.T."/>
            <person name="Costa F."/>
            <person name="Leao A.C."/>
            <person name="Tadra-Sfeir M.Z."/>
            <person name="Baura V."/>
            <person name="Balsanelli E."/>
            <person name="Pedrosa F.O."/>
            <person name="Moreno L.F."/>
            <person name="Steffens M.B."/>
            <person name="Xi L."/>
            <person name="Bocca A.L."/>
            <person name="Felipe M.S."/>
            <person name="Teixeira M."/>
            <person name="Telles Filho F.Q."/>
            <person name="Azevedo C.M."/>
            <person name="Gomes R."/>
            <person name="Vicente V.A."/>
        </authorList>
    </citation>
    <scope>NUCLEOTIDE SEQUENCE [LARGE SCALE GENOMIC DNA]</scope>
    <source>
        <strain evidence="5 6">CBS 269.37</strain>
    </source>
</reference>
<dbReference type="Proteomes" id="UP000077002">
    <property type="component" value="Unassembled WGS sequence"/>
</dbReference>
<dbReference type="PANTHER" id="PTHR33840:SF1">
    <property type="entry name" value="TLE1 PHOSPHOLIPASE DOMAIN-CONTAINING PROTEIN"/>
    <property type="match status" value="1"/>
</dbReference>
<evidence type="ECO:0000256" key="3">
    <source>
        <dbReference type="SAM" id="SignalP"/>
    </source>
</evidence>
<dbReference type="Pfam" id="PF09994">
    <property type="entry name" value="T6SS_Tle1-like_cat"/>
    <property type="match status" value="1"/>
</dbReference>
<feature type="domain" description="T6SS Phospholipase effector Tle1-like catalytic" evidence="4">
    <location>
        <begin position="383"/>
        <end position="647"/>
    </location>
</feature>
<name>A0A177FI18_9EURO</name>
<evidence type="ECO:0000256" key="2">
    <source>
        <dbReference type="SAM" id="Phobius"/>
    </source>
</evidence>
<dbReference type="PANTHER" id="PTHR33840">
    <property type="match status" value="1"/>
</dbReference>
<feature type="transmembrane region" description="Helical" evidence="2">
    <location>
        <begin position="1120"/>
        <end position="1139"/>
    </location>
</feature>
<dbReference type="InterPro" id="IPR018712">
    <property type="entry name" value="Tle1-like_cat"/>
</dbReference>
<accession>A0A177FI18</accession>
<dbReference type="OrthoDB" id="59699at2759"/>
<gene>
    <name evidence="5" type="ORF">AYO21_02691</name>
</gene>
<feature type="transmembrane region" description="Helical" evidence="2">
    <location>
        <begin position="1088"/>
        <end position="1108"/>
    </location>
</feature>
<keyword evidence="2" id="KW-0812">Transmembrane</keyword>
<evidence type="ECO:0000259" key="4">
    <source>
        <dbReference type="Pfam" id="PF09994"/>
    </source>
</evidence>
<keyword evidence="3" id="KW-0732">Signal</keyword>
<dbReference type="GeneID" id="34597865"/>
<feature type="region of interest" description="Disordered" evidence="1">
    <location>
        <begin position="120"/>
        <end position="212"/>
    </location>
</feature>
<organism evidence="5 6">
    <name type="scientific">Fonsecaea monophora</name>
    <dbReference type="NCBI Taxonomy" id="254056"/>
    <lineage>
        <taxon>Eukaryota</taxon>
        <taxon>Fungi</taxon>
        <taxon>Dikarya</taxon>
        <taxon>Ascomycota</taxon>
        <taxon>Pezizomycotina</taxon>
        <taxon>Eurotiomycetes</taxon>
        <taxon>Chaetothyriomycetidae</taxon>
        <taxon>Chaetothyriales</taxon>
        <taxon>Herpotrichiellaceae</taxon>
        <taxon>Fonsecaea</taxon>
    </lineage>
</organism>
<proteinExistence type="predicted"/>
<feature type="transmembrane region" description="Helical" evidence="2">
    <location>
        <begin position="221"/>
        <end position="243"/>
    </location>
</feature>
<feature type="compositionally biased region" description="Basic and acidic residues" evidence="1">
    <location>
        <begin position="264"/>
        <end position="273"/>
    </location>
</feature>
<feature type="region of interest" description="Disordered" evidence="1">
    <location>
        <begin position="310"/>
        <end position="373"/>
    </location>
</feature>
<feature type="compositionally biased region" description="Low complexity" evidence="1">
    <location>
        <begin position="124"/>
        <end position="152"/>
    </location>
</feature>
<protein>
    <submittedName>
        <fullName evidence="5">Sensor protein GacS</fullName>
    </submittedName>
</protein>
<evidence type="ECO:0000256" key="1">
    <source>
        <dbReference type="SAM" id="MobiDB-lite"/>
    </source>
</evidence>
<dbReference type="InterPro" id="IPR027417">
    <property type="entry name" value="P-loop_NTPase"/>
</dbReference>
<dbReference type="SUPFAM" id="SSF52540">
    <property type="entry name" value="P-loop containing nucleoside triphosphate hydrolases"/>
    <property type="match status" value="1"/>
</dbReference>
<evidence type="ECO:0000313" key="6">
    <source>
        <dbReference type="Proteomes" id="UP000077002"/>
    </source>
</evidence>
<feature type="compositionally biased region" description="Low complexity" evidence="1">
    <location>
        <begin position="162"/>
        <end position="195"/>
    </location>
</feature>
<dbReference type="EMBL" id="LVKK01000012">
    <property type="protein sequence ID" value="OAG43072.1"/>
    <property type="molecule type" value="Genomic_DNA"/>
</dbReference>
<feature type="chain" id="PRO_5008061172" evidence="3">
    <location>
        <begin position="24"/>
        <end position="1226"/>
    </location>
</feature>
<feature type="signal peptide" evidence="3">
    <location>
        <begin position="1"/>
        <end position="23"/>
    </location>
</feature>
<keyword evidence="2" id="KW-0472">Membrane</keyword>
<feature type="region of interest" description="Disordered" evidence="1">
    <location>
        <begin position="249"/>
        <end position="273"/>
    </location>
</feature>